<evidence type="ECO:0000256" key="3">
    <source>
        <dbReference type="ARBA" id="ARBA00022750"/>
    </source>
</evidence>
<dbReference type="PRINTS" id="PR00446">
    <property type="entry name" value="HYDRGNUPTAKE"/>
</dbReference>
<dbReference type="PANTHER" id="PTHR30302:SF1">
    <property type="entry name" value="HYDROGENASE 2 MATURATION PROTEASE"/>
    <property type="match status" value="1"/>
</dbReference>
<dbReference type="NCBIfam" id="TIGR00072">
    <property type="entry name" value="hydrog_prot"/>
    <property type="match status" value="1"/>
</dbReference>
<evidence type="ECO:0000256" key="2">
    <source>
        <dbReference type="ARBA" id="ARBA00022670"/>
    </source>
</evidence>
<comment type="caution">
    <text evidence="5">The sequence shown here is derived from an EMBL/GenBank/DDBJ whole genome shotgun (WGS) entry which is preliminary data.</text>
</comment>
<dbReference type="PANTHER" id="PTHR30302">
    <property type="entry name" value="HYDROGENASE 1 MATURATION PROTEASE"/>
    <property type="match status" value="1"/>
</dbReference>
<keyword evidence="3" id="KW-0064">Aspartyl protease</keyword>
<dbReference type="InterPro" id="IPR023430">
    <property type="entry name" value="Pept_HybD-like_dom_sf"/>
</dbReference>
<evidence type="ECO:0000256" key="4">
    <source>
        <dbReference type="ARBA" id="ARBA00022801"/>
    </source>
</evidence>
<gene>
    <name evidence="5" type="ORF">S03H2_45933</name>
</gene>
<dbReference type="CDD" id="cd00518">
    <property type="entry name" value="H2MP"/>
    <property type="match status" value="1"/>
</dbReference>
<evidence type="ECO:0000313" key="5">
    <source>
        <dbReference type="EMBL" id="GAH74636.1"/>
    </source>
</evidence>
<keyword evidence="2" id="KW-0645">Protease</keyword>
<dbReference type="InterPro" id="IPR000671">
    <property type="entry name" value="Peptidase_A31"/>
</dbReference>
<feature type="non-terminal residue" evidence="5">
    <location>
        <position position="140"/>
    </location>
</feature>
<dbReference type="AlphaFoldDB" id="X1HWV7"/>
<evidence type="ECO:0008006" key="6">
    <source>
        <dbReference type="Google" id="ProtNLM"/>
    </source>
</evidence>
<dbReference type="GO" id="GO:0008047">
    <property type="term" value="F:enzyme activator activity"/>
    <property type="evidence" value="ECO:0007669"/>
    <property type="project" value="InterPro"/>
</dbReference>
<protein>
    <recommendedName>
        <fullName evidence="6">Hydrogenase maturation protease</fullName>
    </recommendedName>
</protein>
<dbReference type="GO" id="GO:0016485">
    <property type="term" value="P:protein processing"/>
    <property type="evidence" value="ECO:0007669"/>
    <property type="project" value="TreeGrafter"/>
</dbReference>
<dbReference type="EMBL" id="BARU01028804">
    <property type="protein sequence ID" value="GAH74636.1"/>
    <property type="molecule type" value="Genomic_DNA"/>
</dbReference>
<accession>X1HWV7</accession>
<proteinExistence type="inferred from homology"/>
<name>X1HWV7_9ZZZZ</name>
<sequence>MNTLILGVGNSILTDDGVGIKIAHKLKERNPELEVTETSEAGIALLDLIAGYDKLIIIDSIKTEKGKPGELYKLELEALKPAANLSSSHGIDIATAYEIGQGLGYRMPEYISIYAVEIKDNTTFGEKCTEEVEGRIPFIA</sequence>
<comment type="similarity">
    <text evidence="1">Belongs to the peptidase A31 family.</text>
</comment>
<dbReference type="GO" id="GO:0004190">
    <property type="term" value="F:aspartic-type endopeptidase activity"/>
    <property type="evidence" value="ECO:0007669"/>
    <property type="project" value="UniProtKB-KW"/>
</dbReference>
<organism evidence="5">
    <name type="scientific">marine sediment metagenome</name>
    <dbReference type="NCBI Taxonomy" id="412755"/>
    <lineage>
        <taxon>unclassified sequences</taxon>
        <taxon>metagenomes</taxon>
        <taxon>ecological metagenomes</taxon>
    </lineage>
</organism>
<dbReference type="Gene3D" id="3.40.50.1450">
    <property type="entry name" value="HybD-like"/>
    <property type="match status" value="1"/>
</dbReference>
<dbReference type="Pfam" id="PF01750">
    <property type="entry name" value="HycI"/>
    <property type="match status" value="1"/>
</dbReference>
<dbReference type="SUPFAM" id="SSF53163">
    <property type="entry name" value="HybD-like"/>
    <property type="match status" value="1"/>
</dbReference>
<keyword evidence="4" id="KW-0378">Hydrolase</keyword>
<evidence type="ECO:0000256" key="1">
    <source>
        <dbReference type="ARBA" id="ARBA00006814"/>
    </source>
</evidence>
<reference evidence="5" key="1">
    <citation type="journal article" date="2014" name="Front. Microbiol.">
        <title>High frequency of phylogenetically diverse reductive dehalogenase-homologous genes in deep subseafloor sedimentary metagenomes.</title>
        <authorList>
            <person name="Kawai M."/>
            <person name="Futagami T."/>
            <person name="Toyoda A."/>
            <person name="Takaki Y."/>
            <person name="Nishi S."/>
            <person name="Hori S."/>
            <person name="Arai W."/>
            <person name="Tsubouchi T."/>
            <person name="Morono Y."/>
            <person name="Uchiyama I."/>
            <person name="Ito T."/>
            <person name="Fujiyama A."/>
            <person name="Inagaki F."/>
            <person name="Takami H."/>
        </authorList>
    </citation>
    <scope>NUCLEOTIDE SEQUENCE</scope>
    <source>
        <strain evidence="5">Expedition CK06-06</strain>
    </source>
</reference>